<keyword evidence="2" id="KW-0812">Transmembrane</keyword>
<dbReference type="GO" id="GO:0005509">
    <property type="term" value="F:calcium ion binding"/>
    <property type="evidence" value="ECO:0007669"/>
    <property type="project" value="InterPro"/>
</dbReference>
<dbReference type="InterPro" id="IPR013783">
    <property type="entry name" value="Ig-like_fold"/>
</dbReference>
<evidence type="ECO:0000259" key="4">
    <source>
        <dbReference type="SMART" id="SM00736"/>
    </source>
</evidence>
<protein>
    <submittedName>
        <fullName evidence="5">Axial budding pattern protein 2</fullName>
    </submittedName>
</protein>
<dbReference type="InterPro" id="IPR015919">
    <property type="entry name" value="Cadherin-like_sf"/>
</dbReference>
<feature type="compositionally biased region" description="Low complexity" evidence="1">
    <location>
        <begin position="439"/>
        <end position="475"/>
    </location>
</feature>
<feature type="signal peptide" evidence="3">
    <location>
        <begin position="1"/>
        <end position="19"/>
    </location>
</feature>
<evidence type="ECO:0000256" key="1">
    <source>
        <dbReference type="SAM" id="MobiDB-lite"/>
    </source>
</evidence>
<dbReference type="STRING" id="45607.A0A2T0FPZ8"/>
<dbReference type="GeneID" id="36518441"/>
<feature type="domain" description="Dystroglycan-type cadherin-like" evidence="4">
    <location>
        <begin position="234"/>
        <end position="337"/>
    </location>
</feature>
<feature type="compositionally biased region" description="Polar residues" evidence="1">
    <location>
        <begin position="69"/>
        <end position="85"/>
    </location>
</feature>
<feature type="region of interest" description="Disordered" evidence="1">
    <location>
        <begin position="66"/>
        <end position="85"/>
    </location>
</feature>
<dbReference type="RefSeq" id="XP_024667018.1">
    <property type="nucleotide sequence ID" value="XM_024811250.1"/>
</dbReference>
<keyword evidence="2" id="KW-1133">Transmembrane helix</keyword>
<dbReference type="Pfam" id="PF05345">
    <property type="entry name" value="He_PIG"/>
    <property type="match status" value="2"/>
</dbReference>
<feature type="domain" description="Dystroglycan-type cadherin-like" evidence="4">
    <location>
        <begin position="21"/>
        <end position="115"/>
    </location>
</feature>
<evidence type="ECO:0000313" key="6">
    <source>
        <dbReference type="Proteomes" id="UP000238350"/>
    </source>
</evidence>
<feature type="compositionally biased region" description="Polar residues" evidence="1">
    <location>
        <begin position="560"/>
        <end position="569"/>
    </location>
</feature>
<feature type="transmembrane region" description="Helical" evidence="2">
    <location>
        <begin position="486"/>
        <end position="509"/>
    </location>
</feature>
<gene>
    <name evidence="5" type="ORF">B9G98_04693</name>
</gene>
<dbReference type="SUPFAM" id="SSF49313">
    <property type="entry name" value="Cadherin-like"/>
    <property type="match status" value="4"/>
</dbReference>
<evidence type="ECO:0000256" key="2">
    <source>
        <dbReference type="SAM" id="Phobius"/>
    </source>
</evidence>
<dbReference type="EMBL" id="NDIQ01000022">
    <property type="protein sequence ID" value="PRT57073.1"/>
    <property type="molecule type" value="Genomic_DNA"/>
</dbReference>
<feature type="region of interest" description="Disordered" evidence="1">
    <location>
        <begin position="519"/>
        <end position="542"/>
    </location>
</feature>
<feature type="compositionally biased region" description="Basic and acidic residues" evidence="1">
    <location>
        <begin position="802"/>
        <end position="812"/>
    </location>
</feature>
<feature type="region of interest" description="Disordered" evidence="1">
    <location>
        <begin position="439"/>
        <end position="484"/>
    </location>
</feature>
<keyword evidence="3" id="KW-0732">Signal</keyword>
<dbReference type="AlphaFoldDB" id="A0A2T0FPZ8"/>
<dbReference type="Proteomes" id="UP000238350">
    <property type="component" value="Unassembled WGS sequence"/>
</dbReference>
<sequence length="812" mass="86147">MRTAWLTLLSLAAATPSATFPFNNQLPPVARYGEQFSYTFSTDTYTSSETIYYSAPDLPPWLKFDADSKTLSGTPPAEDSSQGDQQVHFSLQASDSTGTLVSPCFLQLSNVPAPQVKSADALTQVLEAAGNTSDANSLVLRPGKPFEINFPGDFFTSNGRTVIGHYSVTGDHAPLPIWLNFDGGSGKFWGTAPSVTSDIAPAQSYSILYIDSTYQGFTSASVEFNLKVGAHILVANITTETLNVTAGKSFEYQIPVSDVQLDGEPIAHQDVSNVVATLPDNASWLNFTASNGGVLAGTAPKSAANQTFEVQIELFDQYNDTVSFTVDIQVQGNPSNRTVFSASSFKPANVTQGEYFVYSISEYLLTKNNVEIDVDTHNNGWLSYNSGNYSLQGMAPSTFNQTDVTFTAKVDGDESYSGLDATLPLMGVVNLSKMSKTVSSSAPTSSHSATKSHTGTTATATATSTSTSSTTAAPVPQKKTSSNTGVAVGCGVGIPLGLIAVAALAFLLWRRRKKQQRQAAAAGDIESRTMHDGSPGSKDISNPVLAADSMLMAPVFKVESGSSTDSSGTAVDANEKKMEDNDPQRRSTFNFMKMDGDNDDAHTLTNVQPMEALPVPQNNRVQSVATSHYSDTGAGTGVAAAAADVPRASWRHTNIGERRWQDARISYSSLASIESADGPPTVQLASAEFAAPNRAMPRDESSGIMQKLGSHSSSLAAHAEEDESTPRPVGSMGTFAAFRGEDANPNGADDAYHTASSGSDSDDSSVGIRPWRDSQGEMRWKGKNAMSAGVERKPSQVGHKPPQGERGELAFI</sequence>
<accession>A0A2T0FPZ8</accession>
<proteinExistence type="predicted"/>
<feature type="region of interest" description="Disordered" evidence="1">
    <location>
        <begin position="558"/>
        <end position="586"/>
    </location>
</feature>
<comment type="caution">
    <text evidence="5">The sequence shown here is derived from an EMBL/GenBank/DDBJ whole genome shotgun (WGS) entry which is preliminary data.</text>
</comment>
<dbReference type="GO" id="GO:0016020">
    <property type="term" value="C:membrane"/>
    <property type="evidence" value="ECO:0007669"/>
    <property type="project" value="InterPro"/>
</dbReference>
<dbReference type="Gene3D" id="2.60.40.10">
    <property type="entry name" value="Immunoglobulins"/>
    <property type="match status" value="3"/>
</dbReference>
<evidence type="ECO:0000256" key="3">
    <source>
        <dbReference type="SAM" id="SignalP"/>
    </source>
</evidence>
<keyword evidence="6" id="KW-1185">Reference proteome</keyword>
<feature type="compositionally biased region" description="Basic and acidic residues" evidence="1">
    <location>
        <begin position="573"/>
        <end position="585"/>
    </location>
</feature>
<feature type="chain" id="PRO_5015411444" evidence="3">
    <location>
        <begin position="20"/>
        <end position="812"/>
    </location>
</feature>
<feature type="region of interest" description="Disordered" evidence="1">
    <location>
        <begin position="691"/>
        <end position="812"/>
    </location>
</feature>
<name>A0A2T0FPZ8_9ASCO</name>
<feature type="compositionally biased region" description="Basic and acidic residues" evidence="1">
    <location>
        <begin position="770"/>
        <end position="780"/>
    </location>
</feature>
<keyword evidence="2" id="KW-0472">Membrane</keyword>
<organism evidence="5 6">
    <name type="scientific">Wickerhamiella sorbophila</name>
    <dbReference type="NCBI Taxonomy" id="45607"/>
    <lineage>
        <taxon>Eukaryota</taxon>
        <taxon>Fungi</taxon>
        <taxon>Dikarya</taxon>
        <taxon>Ascomycota</taxon>
        <taxon>Saccharomycotina</taxon>
        <taxon>Dipodascomycetes</taxon>
        <taxon>Dipodascales</taxon>
        <taxon>Trichomonascaceae</taxon>
        <taxon>Wickerhamiella</taxon>
    </lineage>
</organism>
<dbReference type="InterPro" id="IPR006644">
    <property type="entry name" value="Cadg"/>
</dbReference>
<dbReference type="SMART" id="SM00736">
    <property type="entry name" value="CADG"/>
    <property type="match status" value="2"/>
</dbReference>
<dbReference type="OrthoDB" id="41532at2759"/>
<evidence type="ECO:0000313" key="5">
    <source>
        <dbReference type="EMBL" id="PRT57073.1"/>
    </source>
</evidence>
<reference evidence="5 6" key="1">
    <citation type="submission" date="2017-04" db="EMBL/GenBank/DDBJ databases">
        <title>Genome sequencing of [Candida] sorbophila.</title>
        <authorList>
            <person name="Ahn J.O."/>
        </authorList>
    </citation>
    <scope>NUCLEOTIDE SEQUENCE [LARGE SCALE GENOMIC DNA]</scope>
    <source>
        <strain evidence="5 6">DS02</strain>
    </source>
</reference>